<dbReference type="EMBL" id="LBPY01000004">
    <property type="protein sequence ID" value="KKP66656.1"/>
    <property type="molecule type" value="Genomic_DNA"/>
</dbReference>
<sequence>METGQTQKPNIDDEISATRKELEEARAMAQALLDKKKKKSSEPINKDTDKDPTGEEKDKGKGGDTDKEPPIDTENKGANPNPEPTSGQISPEEIKTLEQLIADAEAVNKAKLEANKFGGSVLRGLSKWEKFGQGEAGPKGFAKRMTKMGINLALIGLISSVGVQELAENDIGTATSLAGGIFSKIGMKLGIGLGMGVSMDIIGNSGASDKVKKWLPKVIGIGFVGAAFLTPAGLAAGATAGGAFALGLLSQKFNGKFTDEKILAREQEAKNEFLKKIKAENRELNEDSIKQIEQEYTKIFNKYKRQRIWGKLLDGASKLTVGSVISGLALEVSGEIHDHMKTDQPTELGIKQEEAIVDDKEVELKTMTHAMGSETDSGEQQDATHMRSGAGGKILSESELKNHTGGMSNADIKSAFGDNQVETNATEVKDTVESKQTEAGIAGIKDSVEIKDTVEVKSGVEIKTETKDSVEIKNTAEVKSEGVKDTAEVKQATEIKDTEHVKSGAEAKTEEVKDTTSVKSEPAVKIESDASGTDKTVSVDFSSKGAIQTILDIKEQIRHEYPDISKAPQEDQEFMKTDATHQAIRLGLYNPNDPEESAFVLKGSTLNYSHGNLTLHEIKTGEDHVLIQTKGTEQTIEKYDGKMFDSDHSGTKIEGSTNTPSSNPEITNTPHLGPNGLPETVEGSTIIDTPHITPGGEYNEDPTTYLHPEEEAVSKHAETPVKNNSEDQTGAPHKNPDEHPVKPATKEDADSVKDSTHHELTSKEMRQIERVSNHNIHKIFPNNYEDQNWHEAKNMDAYKLYHLKVGEVSDEYKPLHHYLHKLSSVTGIKPLPGDNMYLPQTNDQFINDALKVAAEIGKLDKVKL</sequence>
<accession>A0A0G0BSM3</accession>
<evidence type="ECO:0000313" key="3">
    <source>
        <dbReference type="EMBL" id="KKP66656.1"/>
    </source>
</evidence>
<feature type="region of interest" description="Disordered" evidence="2">
    <location>
        <begin position="1"/>
        <end position="89"/>
    </location>
</feature>
<feature type="compositionally biased region" description="Basic and acidic residues" evidence="2">
    <location>
        <begin position="500"/>
        <end position="528"/>
    </location>
</feature>
<feature type="compositionally biased region" description="Basic and acidic residues" evidence="2">
    <location>
        <begin position="16"/>
        <end position="26"/>
    </location>
</feature>
<organism evidence="3 4">
    <name type="scientific">Candidatus Nomurabacteria bacterium GW2011_GWE1_35_16</name>
    <dbReference type="NCBI Taxonomy" id="1618761"/>
    <lineage>
        <taxon>Bacteria</taxon>
        <taxon>Candidatus Nomuraibacteriota</taxon>
    </lineage>
</organism>
<proteinExistence type="predicted"/>
<feature type="compositionally biased region" description="Basic and acidic residues" evidence="2">
    <location>
        <begin position="707"/>
        <end position="719"/>
    </location>
</feature>
<comment type="caution">
    <text evidence="3">The sequence shown here is derived from an EMBL/GenBank/DDBJ whole genome shotgun (WGS) entry which is preliminary data.</text>
</comment>
<feature type="compositionally biased region" description="Polar residues" evidence="2">
    <location>
        <begin position="654"/>
        <end position="670"/>
    </location>
</feature>
<feature type="compositionally biased region" description="Basic and acidic residues" evidence="2">
    <location>
        <begin position="40"/>
        <end position="75"/>
    </location>
</feature>
<feature type="region of interest" description="Disordered" evidence="2">
    <location>
        <begin position="642"/>
        <end position="766"/>
    </location>
</feature>
<name>A0A0G0BSM3_9BACT</name>
<feature type="compositionally biased region" description="Basic and acidic residues" evidence="2">
    <location>
        <begin position="642"/>
        <end position="651"/>
    </location>
</feature>
<keyword evidence="1" id="KW-0175">Coiled coil</keyword>
<evidence type="ECO:0000313" key="4">
    <source>
        <dbReference type="Proteomes" id="UP000034952"/>
    </source>
</evidence>
<gene>
    <name evidence="3" type="ORF">UR64_C0004G0037</name>
</gene>
<feature type="compositionally biased region" description="Basic and acidic residues" evidence="2">
    <location>
        <begin position="734"/>
        <end position="766"/>
    </location>
</feature>
<protein>
    <submittedName>
        <fullName evidence="3">Aerotolerance-related exported protein</fullName>
    </submittedName>
</protein>
<evidence type="ECO:0000256" key="2">
    <source>
        <dbReference type="SAM" id="MobiDB-lite"/>
    </source>
</evidence>
<dbReference type="Proteomes" id="UP000034952">
    <property type="component" value="Unassembled WGS sequence"/>
</dbReference>
<reference evidence="3 4" key="1">
    <citation type="journal article" date="2015" name="Nature">
        <title>rRNA introns, odd ribosomes, and small enigmatic genomes across a large radiation of phyla.</title>
        <authorList>
            <person name="Brown C.T."/>
            <person name="Hug L.A."/>
            <person name="Thomas B.C."/>
            <person name="Sharon I."/>
            <person name="Castelle C.J."/>
            <person name="Singh A."/>
            <person name="Wilkins M.J."/>
            <person name="Williams K.H."/>
            <person name="Banfield J.F."/>
        </authorList>
    </citation>
    <scope>NUCLEOTIDE SEQUENCE [LARGE SCALE GENOMIC DNA]</scope>
</reference>
<evidence type="ECO:0000256" key="1">
    <source>
        <dbReference type="SAM" id="Coils"/>
    </source>
</evidence>
<feature type="region of interest" description="Disordered" evidence="2">
    <location>
        <begin position="500"/>
        <end position="535"/>
    </location>
</feature>
<feature type="coiled-coil region" evidence="1">
    <location>
        <begin position="263"/>
        <end position="294"/>
    </location>
</feature>
<dbReference type="AlphaFoldDB" id="A0A0G0BSM3"/>